<dbReference type="InterPro" id="IPR037278">
    <property type="entry name" value="ARFGAP/RecO"/>
</dbReference>
<dbReference type="SUPFAM" id="SSF57863">
    <property type="entry name" value="ArfGap/RecO-like zinc finger"/>
    <property type="match status" value="1"/>
</dbReference>
<dbReference type="Pfam" id="PF11967">
    <property type="entry name" value="RecO_N"/>
    <property type="match status" value="1"/>
</dbReference>
<accession>A0ABR9R0T9</accession>
<keyword evidence="3 7" id="KW-0227">DNA damage</keyword>
<dbReference type="SUPFAM" id="SSF50249">
    <property type="entry name" value="Nucleic acid-binding proteins"/>
    <property type="match status" value="1"/>
</dbReference>
<evidence type="ECO:0000259" key="8">
    <source>
        <dbReference type="Pfam" id="PF11967"/>
    </source>
</evidence>
<evidence type="ECO:0000256" key="6">
    <source>
        <dbReference type="ARBA" id="ARBA00033409"/>
    </source>
</evidence>
<comment type="similarity">
    <text evidence="1 7">Belongs to the RecO family.</text>
</comment>
<dbReference type="InterPro" id="IPR022572">
    <property type="entry name" value="DNA_rep/recomb_RecO_N"/>
</dbReference>
<dbReference type="Gene3D" id="6.20.220.20">
    <property type="entry name" value="Recombination protein O, zinc-binding domain"/>
    <property type="match status" value="1"/>
</dbReference>
<dbReference type="RefSeq" id="WP_193499881.1">
    <property type="nucleotide sequence ID" value="NZ_JADCKC010000001.1"/>
</dbReference>
<dbReference type="HAMAP" id="MF_00201">
    <property type="entry name" value="RecO"/>
    <property type="match status" value="1"/>
</dbReference>
<evidence type="ECO:0000256" key="2">
    <source>
        <dbReference type="ARBA" id="ARBA00021310"/>
    </source>
</evidence>
<evidence type="ECO:0000256" key="5">
    <source>
        <dbReference type="ARBA" id="ARBA00023204"/>
    </source>
</evidence>
<comment type="caution">
    <text evidence="9">The sequence shown here is derived from an EMBL/GenBank/DDBJ whole genome shotgun (WGS) entry which is preliminary data.</text>
</comment>
<evidence type="ECO:0000256" key="7">
    <source>
        <dbReference type="HAMAP-Rule" id="MF_00201"/>
    </source>
</evidence>
<keyword evidence="5 7" id="KW-0234">DNA repair</keyword>
<dbReference type="PANTHER" id="PTHR33991">
    <property type="entry name" value="DNA REPAIR PROTEIN RECO"/>
    <property type="match status" value="1"/>
</dbReference>
<evidence type="ECO:0000313" key="10">
    <source>
        <dbReference type="Proteomes" id="UP000768567"/>
    </source>
</evidence>
<feature type="domain" description="DNA replication/recombination mediator RecO N-terminal" evidence="8">
    <location>
        <begin position="1"/>
        <end position="78"/>
    </location>
</feature>
<evidence type="ECO:0000313" key="9">
    <source>
        <dbReference type="EMBL" id="MBE5036582.1"/>
    </source>
</evidence>
<evidence type="ECO:0000256" key="1">
    <source>
        <dbReference type="ARBA" id="ARBA00007452"/>
    </source>
</evidence>
<keyword evidence="10" id="KW-1185">Reference proteome</keyword>
<dbReference type="Proteomes" id="UP000768567">
    <property type="component" value="Unassembled WGS sequence"/>
</dbReference>
<evidence type="ECO:0000256" key="4">
    <source>
        <dbReference type="ARBA" id="ARBA00023172"/>
    </source>
</evidence>
<gene>
    <name evidence="7 9" type="primary">recO</name>
    <name evidence="9" type="ORF">INF35_02095</name>
</gene>
<evidence type="ECO:0000256" key="3">
    <source>
        <dbReference type="ARBA" id="ARBA00022763"/>
    </source>
</evidence>
<protein>
    <recommendedName>
        <fullName evidence="2 7">DNA repair protein RecO</fullName>
    </recommendedName>
    <alternativeName>
        <fullName evidence="6 7">Recombination protein O</fullName>
    </alternativeName>
</protein>
<reference evidence="9 10" key="1">
    <citation type="submission" date="2020-10" db="EMBL/GenBank/DDBJ databases">
        <title>ChiBAC.</title>
        <authorList>
            <person name="Zenner C."/>
            <person name="Hitch T.C.A."/>
            <person name="Clavel T."/>
        </authorList>
    </citation>
    <scope>NUCLEOTIDE SEQUENCE [LARGE SCALE GENOMIC DNA]</scope>
    <source>
        <strain evidence="9 10">DSM 109015</strain>
    </source>
</reference>
<dbReference type="PANTHER" id="PTHR33991:SF1">
    <property type="entry name" value="DNA REPAIR PROTEIN RECO"/>
    <property type="match status" value="1"/>
</dbReference>
<dbReference type="Pfam" id="PF02565">
    <property type="entry name" value="RecO_C"/>
    <property type="match status" value="1"/>
</dbReference>
<comment type="function">
    <text evidence="7">Involved in DNA repair and RecF pathway recombination.</text>
</comment>
<dbReference type="InterPro" id="IPR003717">
    <property type="entry name" value="RecO"/>
</dbReference>
<name>A0ABR9R0T9_9FIRM</name>
<proteinExistence type="inferred from homology"/>
<sequence>MQQTATTGLVLRQVKVGEADQILTILTPDLGVVSASARGSLRLKNKLFSACGLFCYSEFVITQGRSSHFIDSAQVKKVFHGLSQSVEGMALAMYLAEIAVALSPAPPESEEHLRLLLNCLYMISENKRPLRQIKVIYEMRAMSLSGYMPQILACASCGKYEGGGFYLDPEEGTLLCSDCAEKIRRTPNLDTGALYALRHICLAEDKKLFGFTLAPASLRLLGGAGEKYLLAHLGQGLKSLDFLKSVISE</sequence>
<organism evidence="9 10">
    <name type="scientific">Gemmiger gallinarum</name>
    <dbReference type="NCBI Taxonomy" id="2779354"/>
    <lineage>
        <taxon>Bacteria</taxon>
        <taxon>Bacillati</taxon>
        <taxon>Bacillota</taxon>
        <taxon>Clostridia</taxon>
        <taxon>Eubacteriales</taxon>
        <taxon>Gemmiger</taxon>
    </lineage>
</organism>
<dbReference type="NCBIfam" id="TIGR00613">
    <property type="entry name" value="reco"/>
    <property type="match status" value="1"/>
</dbReference>
<dbReference type="InterPro" id="IPR042242">
    <property type="entry name" value="RecO_C"/>
</dbReference>
<dbReference type="Gene3D" id="1.20.1440.120">
    <property type="entry name" value="Recombination protein O, C-terminal domain"/>
    <property type="match status" value="1"/>
</dbReference>
<dbReference type="EMBL" id="JADCKC010000001">
    <property type="protein sequence ID" value="MBE5036582.1"/>
    <property type="molecule type" value="Genomic_DNA"/>
</dbReference>
<dbReference type="Gene3D" id="2.40.50.140">
    <property type="entry name" value="Nucleic acid-binding proteins"/>
    <property type="match status" value="1"/>
</dbReference>
<keyword evidence="4 7" id="KW-0233">DNA recombination</keyword>
<dbReference type="InterPro" id="IPR012340">
    <property type="entry name" value="NA-bd_OB-fold"/>
</dbReference>